<proteinExistence type="predicted"/>
<dbReference type="Proteomes" id="UP000236161">
    <property type="component" value="Unassembled WGS sequence"/>
</dbReference>
<evidence type="ECO:0000313" key="2">
    <source>
        <dbReference type="EMBL" id="PKA47640.1"/>
    </source>
</evidence>
<evidence type="ECO:0000313" key="3">
    <source>
        <dbReference type="Proteomes" id="UP000236161"/>
    </source>
</evidence>
<name>A0A2H9ZWG0_9ASPA</name>
<accession>A0A2H9ZWG0</accession>
<organism evidence="2 3">
    <name type="scientific">Apostasia shenzhenica</name>
    <dbReference type="NCBI Taxonomy" id="1088818"/>
    <lineage>
        <taxon>Eukaryota</taxon>
        <taxon>Viridiplantae</taxon>
        <taxon>Streptophyta</taxon>
        <taxon>Embryophyta</taxon>
        <taxon>Tracheophyta</taxon>
        <taxon>Spermatophyta</taxon>
        <taxon>Magnoliopsida</taxon>
        <taxon>Liliopsida</taxon>
        <taxon>Asparagales</taxon>
        <taxon>Orchidaceae</taxon>
        <taxon>Apostasioideae</taxon>
        <taxon>Apostasia</taxon>
    </lineage>
</organism>
<keyword evidence="3" id="KW-1185">Reference proteome</keyword>
<gene>
    <name evidence="2" type="ORF">AXF42_Ash021700</name>
</gene>
<sequence length="91" mass="9948">MVGTNVFSPSPAAGSTREPEVTCFHPQPAPQPNMFEGTTVRGRGRSFSFAALEGSISQIDNPKKKFREEVVSKRRGPLARRSGLPLQVSMF</sequence>
<protein>
    <submittedName>
        <fullName evidence="2">Uncharacterized protein</fullName>
    </submittedName>
</protein>
<reference evidence="2 3" key="1">
    <citation type="journal article" date="2017" name="Nature">
        <title>The Apostasia genome and the evolution of orchids.</title>
        <authorList>
            <person name="Zhang G.Q."/>
            <person name="Liu K.W."/>
            <person name="Li Z."/>
            <person name="Lohaus R."/>
            <person name="Hsiao Y.Y."/>
            <person name="Niu S.C."/>
            <person name="Wang J.Y."/>
            <person name="Lin Y.C."/>
            <person name="Xu Q."/>
            <person name="Chen L.J."/>
            <person name="Yoshida K."/>
            <person name="Fujiwara S."/>
            <person name="Wang Z.W."/>
            <person name="Zhang Y.Q."/>
            <person name="Mitsuda N."/>
            <person name="Wang M."/>
            <person name="Liu G.H."/>
            <person name="Pecoraro L."/>
            <person name="Huang H.X."/>
            <person name="Xiao X.J."/>
            <person name="Lin M."/>
            <person name="Wu X.Y."/>
            <person name="Wu W.L."/>
            <person name="Chen Y.Y."/>
            <person name="Chang S.B."/>
            <person name="Sakamoto S."/>
            <person name="Ohme-Takagi M."/>
            <person name="Yagi M."/>
            <person name="Zeng S.J."/>
            <person name="Shen C.Y."/>
            <person name="Yeh C.M."/>
            <person name="Luo Y.B."/>
            <person name="Tsai W.C."/>
            <person name="Van de Peer Y."/>
            <person name="Liu Z.J."/>
        </authorList>
    </citation>
    <scope>NUCLEOTIDE SEQUENCE [LARGE SCALE GENOMIC DNA]</scope>
    <source>
        <strain evidence="3">cv. Shenzhen</strain>
        <tissue evidence="2">Stem</tissue>
    </source>
</reference>
<dbReference type="EMBL" id="KZ453109">
    <property type="protein sequence ID" value="PKA47640.1"/>
    <property type="molecule type" value="Genomic_DNA"/>
</dbReference>
<evidence type="ECO:0000256" key="1">
    <source>
        <dbReference type="SAM" id="MobiDB-lite"/>
    </source>
</evidence>
<feature type="region of interest" description="Disordered" evidence="1">
    <location>
        <begin position="68"/>
        <end position="91"/>
    </location>
</feature>
<feature type="region of interest" description="Disordered" evidence="1">
    <location>
        <begin position="1"/>
        <end position="33"/>
    </location>
</feature>
<dbReference type="AlphaFoldDB" id="A0A2H9ZWG0"/>